<keyword evidence="2" id="KW-1185">Reference proteome</keyword>
<sequence>MKRFPTSLEPYGYGSCYRRAARVLEKKSRNVRAPGAR</sequence>
<accession>A0A846M7E3</accession>
<gene>
    <name evidence="1" type="ORF">FHS54_002372</name>
</gene>
<comment type="caution">
    <text evidence="1">The sequence shown here is derived from an EMBL/GenBank/DDBJ whole genome shotgun (WGS) entry which is preliminary data.</text>
</comment>
<evidence type="ECO:0000313" key="2">
    <source>
        <dbReference type="Proteomes" id="UP000576821"/>
    </source>
</evidence>
<proteinExistence type="predicted"/>
<reference evidence="1 2" key="1">
    <citation type="submission" date="2020-03" db="EMBL/GenBank/DDBJ databases">
        <title>Genomic Encyclopedia of Type Strains, Phase IV (KMG-IV): sequencing the most valuable type-strain genomes for metagenomic binning, comparative biology and taxonomic classification.</title>
        <authorList>
            <person name="Goeker M."/>
        </authorList>
    </citation>
    <scope>NUCLEOTIDE SEQUENCE [LARGE SCALE GENOMIC DNA]</scope>
    <source>
        <strain evidence="1 2">DSM 21299</strain>
    </source>
</reference>
<dbReference type="Proteomes" id="UP000576821">
    <property type="component" value="Unassembled WGS sequence"/>
</dbReference>
<name>A0A846M7E3_9SPHN</name>
<evidence type="ECO:0000313" key="1">
    <source>
        <dbReference type="EMBL" id="NIJ17383.1"/>
    </source>
</evidence>
<dbReference type="EMBL" id="JAASQR010000003">
    <property type="protein sequence ID" value="NIJ17383.1"/>
    <property type="molecule type" value="Genomic_DNA"/>
</dbReference>
<organism evidence="1 2">
    <name type="scientific">Sphingobium vermicomposti</name>
    <dbReference type="NCBI Taxonomy" id="529005"/>
    <lineage>
        <taxon>Bacteria</taxon>
        <taxon>Pseudomonadati</taxon>
        <taxon>Pseudomonadota</taxon>
        <taxon>Alphaproteobacteria</taxon>
        <taxon>Sphingomonadales</taxon>
        <taxon>Sphingomonadaceae</taxon>
        <taxon>Sphingobium</taxon>
    </lineage>
</organism>
<dbReference type="AlphaFoldDB" id="A0A846M7E3"/>
<protein>
    <submittedName>
        <fullName evidence="1">Uncharacterized protein</fullName>
    </submittedName>
</protein>